<dbReference type="InterPro" id="IPR049492">
    <property type="entry name" value="BD-FAE-like_dom"/>
</dbReference>
<dbReference type="Pfam" id="PF20434">
    <property type="entry name" value="BD-FAE"/>
    <property type="match status" value="1"/>
</dbReference>
<organism evidence="3 4">
    <name type="scientific">Panacibacter microcysteis</name>
    <dbReference type="NCBI Taxonomy" id="2793269"/>
    <lineage>
        <taxon>Bacteria</taxon>
        <taxon>Pseudomonadati</taxon>
        <taxon>Bacteroidota</taxon>
        <taxon>Chitinophagia</taxon>
        <taxon>Chitinophagales</taxon>
        <taxon>Chitinophagaceae</taxon>
        <taxon>Panacibacter</taxon>
    </lineage>
</organism>
<evidence type="ECO:0000313" key="4">
    <source>
        <dbReference type="Proteomes" id="UP000628448"/>
    </source>
</evidence>
<protein>
    <submittedName>
        <fullName evidence="3">Alpha/beta hydrolase</fullName>
    </submittedName>
</protein>
<dbReference type="InterPro" id="IPR050300">
    <property type="entry name" value="GDXG_lipolytic_enzyme"/>
</dbReference>
<dbReference type="InterPro" id="IPR029058">
    <property type="entry name" value="AB_hydrolase_fold"/>
</dbReference>
<dbReference type="Gene3D" id="3.40.50.1820">
    <property type="entry name" value="alpha/beta hydrolase"/>
    <property type="match status" value="1"/>
</dbReference>
<dbReference type="PANTHER" id="PTHR48081">
    <property type="entry name" value="AB HYDROLASE SUPERFAMILY PROTEIN C4A8.06C"/>
    <property type="match status" value="1"/>
</dbReference>
<dbReference type="EMBL" id="JADWYR010000002">
    <property type="protein sequence ID" value="MBG9378276.1"/>
    <property type="molecule type" value="Genomic_DNA"/>
</dbReference>
<name>A0A931MCS2_9BACT</name>
<keyword evidence="4" id="KW-1185">Reference proteome</keyword>
<sequence length="327" mass="35952">MKRTPVIPVLIAVLSMFIFSCKQKKAAHDNAPYAFAGLTAADITFARIDTNGYKEDLKLDVYMPQDTAGKTFPLTIYMHGGGFKEGEKSDGKNFCEMLADKGFVVASINYRTGWEKGKDPCDLDTVAVKVAVYRALQDAHAAIRFLTANAASYAADTNWTFLTGSSAGSILSLGAHYYDQQAADAFFGRIADTLGPLYTFGNKYRGESVVKAMAAMWGGLNNPYLLTKDNGVPTIFFHGEKDNVAPWNVDYFYTCKNFFPCYGSKPLYERLDTLGIPVSAYIDPNGGHGVYPAAFRVDKITDFFNGVMHNAVPKGFKIEKPGDIKQM</sequence>
<reference evidence="3" key="1">
    <citation type="submission" date="2020-11" db="EMBL/GenBank/DDBJ databases">
        <title>Bacterial whole genome sequence for Panacibacter sp. DH6.</title>
        <authorList>
            <person name="Le V."/>
            <person name="Ko S."/>
            <person name="Ahn C.-Y."/>
            <person name="Oh H.-M."/>
        </authorList>
    </citation>
    <scope>NUCLEOTIDE SEQUENCE</scope>
    <source>
        <strain evidence="3">DH6</strain>
    </source>
</reference>
<evidence type="ECO:0000259" key="2">
    <source>
        <dbReference type="Pfam" id="PF20434"/>
    </source>
</evidence>
<dbReference type="RefSeq" id="WP_196992316.1">
    <property type="nucleotide sequence ID" value="NZ_JADWYR010000002.1"/>
</dbReference>
<dbReference type="Proteomes" id="UP000628448">
    <property type="component" value="Unassembled WGS sequence"/>
</dbReference>
<proteinExistence type="predicted"/>
<dbReference type="GO" id="GO:0016787">
    <property type="term" value="F:hydrolase activity"/>
    <property type="evidence" value="ECO:0007669"/>
    <property type="project" value="UniProtKB-KW"/>
</dbReference>
<evidence type="ECO:0000313" key="3">
    <source>
        <dbReference type="EMBL" id="MBG9378276.1"/>
    </source>
</evidence>
<comment type="caution">
    <text evidence="3">The sequence shown here is derived from an EMBL/GenBank/DDBJ whole genome shotgun (WGS) entry which is preliminary data.</text>
</comment>
<feature type="domain" description="BD-FAE-like" evidence="2">
    <location>
        <begin position="59"/>
        <end position="176"/>
    </location>
</feature>
<evidence type="ECO:0000256" key="1">
    <source>
        <dbReference type="ARBA" id="ARBA00022801"/>
    </source>
</evidence>
<dbReference type="PROSITE" id="PS51257">
    <property type="entry name" value="PROKAR_LIPOPROTEIN"/>
    <property type="match status" value="1"/>
</dbReference>
<dbReference type="AlphaFoldDB" id="A0A931MCS2"/>
<gene>
    <name evidence="3" type="ORF">I5907_18705</name>
</gene>
<keyword evidence="1 3" id="KW-0378">Hydrolase</keyword>
<accession>A0A931MCS2</accession>
<dbReference type="SUPFAM" id="SSF53474">
    <property type="entry name" value="alpha/beta-Hydrolases"/>
    <property type="match status" value="1"/>
</dbReference>